<dbReference type="Proteomes" id="UP001642483">
    <property type="component" value="Unassembled WGS sequence"/>
</dbReference>
<comment type="similarity">
    <text evidence="1 2">Belongs to the cytochrome P450 family.</text>
</comment>
<evidence type="ECO:0008006" key="6">
    <source>
        <dbReference type="Google" id="ProtNLM"/>
    </source>
</evidence>
<dbReference type="PANTHER" id="PTHR24291">
    <property type="entry name" value="CYTOCHROME P450 FAMILY 4"/>
    <property type="match status" value="1"/>
</dbReference>
<dbReference type="InterPro" id="IPR002401">
    <property type="entry name" value="Cyt_P450_E_grp-I"/>
</dbReference>
<keyword evidence="2" id="KW-0479">Metal-binding</keyword>
<sequence length="542" mass="62405">MMLFELPTISLGSQNSFPTSGLLGSIFLLLITIYILWKLILPLRKEYGHSRNLDEIVGTDARHWFYGHLPKYGFDQKGVRNSVRRSSKFPVMFNKWFSPVNSSVQVYHPDSAMALLRSRATKDTLIYKFMRPWVGDGLLTSNGEKWHRHRRLLTPAFHFSVLQPYMKVSNECVQTFLGKMQEASGKPFELVENVSLLTLDVLMQCAMSAKTNCQNENNHPYIAAINDLSRHLFIRLENPLYLIGFIWNLSKPGRTFSKACDVVHSLAERVIAERREVLDKLHKETDKSQPEEIAKGIPTFKTRGKNKTLDFLDILLQTKDEDGNGLTDKEIRDQVDTFLFGGHDTTASAISWTLYNLAKYPKYQENCREEVNEVLKDNQDVEWDDLSKLSYLTMCLKESMRMNPPIPMVARRLVEPLTIRSKDHKIEQVTIPAETYSAMDIFALHKNPNVWENPEVFDPERFSRENSKKRSPHAFLPFSAGSRNCIGQNFAMNEVKVVLSHILRNYVLYLDDQTPEPIMQASAVLRSINGIFIKFQPVHEID</sequence>
<dbReference type="InterPro" id="IPR017972">
    <property type="entry name" value="Cyt_P450_CS"/>
</dbReference>
<evidence type="ECO:0000313" key="4">
    <source>
        <dbReference type="EMBL" id="CAK8671615.1"/>
    </source>
</evidence>
<dbReference type="PROSITE" id="PS00086">
    <property type="entry name" value="CYTOCHROME_P450"/>
    <property type="match status" value="1"/>
</dbReference>
<dbReference type="Pfam" id="PF00067">
    <property type="entry name" value="p450"/>
    <property type="match status" value="1"/>
</dbReference>
<dbReference type="InterPro" id="IPR036396">
    <property type="entry name" value="Cyt_P450_sf"/>
</dbReference>
<keyword evidence="5" id="KW-1185">Reference proteome</keyword>
<reference evidence="4 5" key="1">
    <citation type="submission" date="2024-02" db="EMBL/GenBank/DDBJ databases">
        <authorList>
            <person name="Daric V."/>
            <person name="Darras S."/>
        </authorList>
    </citation>
    <scope>NUCLEOTIDE SEQUENCE [LARGE SCALE GENOMIC DNA]</scope>
</reference>
<gene>
    <name evidence="4" type="ORF">CVLEPA_LOCUS664</name>
</gene>
<dbReference type="PANTHER" id="PTHR24291:SF201">
    <property type="entry name" value="CYTOCHROME P450, FAMILY 4, SUBFAMILY B, POLYPEPTIDE 7"/>
    <property type="match status" value="1"/>
</dbReference>
<dbReference type="InterPro" id="IPR050196">
    <property type="entry name" value="Cytochrome_P450_Monoox"/>
</dbReference>
<evidence type="ECO:0000256" key="3">
    <source>
        <dbReference type="SAM" id="Phobius"/>
    </source>
</evidence>
<keyword evidence="3" id="KW-0812">Transmembrane</keyword>
<dbReference type="CDD" id="cd20659">
    <property type="entry name" value="CYP4B_4F-like"/>
    <property type="match status" value="1"/>
</dbReference>
<proteinExistence type="inferred from homology"/>
<evidence type="ECO:0000256" key="1">
    <source>
        <dbReference type="ARBA" id="ARBA00010617"/>
    </source>
</evidence>
<evidence type="ECO:0000256" key="2">
    <source>
        <dbReference type="RuleBase" id="RU000461"/>
    </source>
</evidence>
<keyword evidence="2" id="KW-0349">Heme</keyword>
<dbReference type="InterPro" id="IPR001128">
    <property type="entry name" value="Cyt_P450"/>
</dbReference>
<dbReference type="Gene3D" id="1.10.630.10">
    <property type="entry name" value="Cytochrome P450"/>
    <property type="match status" value="1"/>
</dbReference>
<dbReference type="EMBL" id="CAWYQH010000001">
    <property type="protein sequence ID" value="CAK8671615.1"/>
    <property type="molecule type" value="Genomic_DNA"/>
</dbReference>
<dbReference type="SUPFAM" id="SSF48264">
    <property type="entry name" value="Cytochrome P450"/>
    <property type="match status" value="1"/>
</dbReference>
<accession>A0ABP0EW14</accession>
<keyword evidence="3" id="KW-1133">Transmembrane helix</keyword>
<protein>
    <recommendedName>
        <fullName evidence="6">Cytochrome P450</fullName>
    </recommendedName>
</protein>
<evidence type="ECO:0000313" key="5">
    <source>
        <dbReference type="Proteomes" id="UP001642483"/>
    </source>
</evidence>
<keyword evidence="2" id="KW-0503">Monooxygenase</keyword>
<keyword evidence="2" id="KW-0560">Oxidoreductase</keyword>
<organism evidence="4 5">
    <name type="scientific">Clavelina lepadiformis</name>
    <name type="common">Light-bulb sea squirt</name>
    <name type="synonym">Ascidia lepadiformis</name>
    <dbReference type="NCBI Taxonomy" id="159417"/>
    <lineage>
        <taxon>Eukaryota</taxon>
        <taxon>Metazoa</taxon>
        <taxon>Chordata</taxon>
        <taxon>Tunicata</taxon>
        <taxon>Ascidiacea</taxon>
        <taxon>Aplousobranchia</taxon>
        <taxon>Clavelinidae</taxon>
        <taxon>Clavelina</taxon>
    </lineage>
</organism>
<dbReference type="PRINTS" id="PR00463">
    <property type="entry name" value="EP450I"/>
</dbReference>
<keyword evidence="2" id="KW-0408">Iron</keyword>
<keyword evidence="3" id="KW-0472">Membrane</keyword>
<name>A0ABP0EW14_CLALP</name>
<dbReference type="PRINTS" id="PR00385">
    <property type="entry name" value="P450"/>
</dbReference>
<feature type="transmembrane region" description="Helical" evidence="3">
    <location>
        <begin position="20"/>
        <end position="41"/>
    </location>
</feature>
<comment type="caution">
    <text evidence="4">The sequence shown here is derived from an EMBL/GenBank/DDBJ whole genome shotgun (WGS) entry which is preliminary data.</text>
</comment>